<evidence type="ECO:0000256" key="5">
    <source>
        <dbReference type="ARBA" id="ARBA00023085"/>
    </source>
</evidence>
<organism evidence="8 9">
    <name type="scientific">Ceratobasidium theobromae</name>
    <dbReference type="NCBI Taxonomy" id="1582974"/>
    <lineage>
        <taxon>Eukaryota</taxon>
        <taxon>Fungi</taxon>
        <taxon>Dikarya</taxon>
        <taxon>Basidiomycota</taxon>
        <taxon>Agaricomycotina</taxon>
        <taxon>Agaricomycetes</taxon>
        <taxon>Cantharellales</taxon>
        <taxon>Ceratobasidiaceae</taxon>
        <taxon>Ceratobasidium</taxon>
    </lineage>
</organism>
<evidence type="ECO:0000256" key="1">
    <source>
        <dbReference type="ARBA" id="ARBA00005184"/>
    </source>
</evidence>
<feature type="domain" description="Pectinesterase catalytic" evidence="7">
    <location>
        <begin position="33"/>
        <end position="289"/>
    </location>
</feature>
<dbReference type="GO" id="GO:0042545">
    <property type="term" value="P:cell wall modification"/>
    <property type="evidence" value="ECO:0007669"/>
    <property type="project" value="InterPro"/>
</dbReference>
<dbReference type="GO" id="GO:0030599">
    <property type="term" value="F:pectinesterase activity"/>
    <property type="evidence" value="ECO:0007669"/>
    <property type="project" value="UniProtKB-EC"/>
</dbReference>
<feature type="signal peptide" evidence="6">
    <location>
        <begin position="1"/>
        <end position="19"/>
    </location>
</feature>
<comment type="similarity">
    <text evidence="2">Belongs to the pectinesterase family.</text>
</comment>
<dbReference type="OrthoDB" id="2019149at2759"/>
<dbReference type="SUPFAM" id="SSF51126">
    <property type="entry name" value="Pectin lyase-like"/>
    <property type="match status" value="1"/>
</dbReference>
<accession>A0A5N5QCT3</accession>
<evidence type="ECO:0000313" key="9">
    <source>
        <dbReference type="Proteomes" id="UP000383932"/>
    </source>
</evidence>
<gene>
    <name evidence="8" type="ORF">CTheo_7295</name>
</gene>
<evidence type="ECO:0000256" key="6">
    <source>
        <dbReference type="SAM" id="SignalP"/>
    </source>
</evidence>
<evidence type="ECO:0000256" key="4">
    <source>
        <dbReference type="ARBA" id="ARBA00022801"/>
    </source>
</evidence>
<keyword evidence="5" id="KW-0063">Aspartyl esterase</keyword>
<name>A0A5N5QCT3_9AGAM</name>
<dbReference type="EMBL" id="SSOP01000295">
    <property type="protein sequence ID" value="KAB5589258.1"/>
    <property type="molecule type" value="Genomic_DNA"/>
</dbReference>
<comment type="caution">
    <text evidence="8">The sequence shown here is derived from an EMBL/GenBank/DDBJ whole genome shotgun (WGS) entry which is preliminary data.</text>
</comment>
<reference evidence="8 9" key="1">
    <citation type="journal article" date="2019" name="Fungal Biol. Biotechnol.">
        <title>Draft genome sequence of fastidious pathogen Ceratobasidium theobromae, which causes vascular-streak dieback in Theobroma cacao.</title>
        <authorList>
            <person name="Ali S.S."/>
            <person name="Asman A."/>
            <person name="Shao J."/>
            <person name="Firmansyah A.P."/>
            <person name="Susilo A.W."/>
            <person name="Rosmana A."/>
            <person name="McMahon P."/>
            <person name="Junaid M."/>
            <person name="Guest D."/>
            <person name="Kheng T.Y."/>
            <person name="Meinhardt L.W."/>
            <person name="Bailey B.A."/>
        </authorList>
    </citation>
    <scope>NUCLEOTIDE SEQUENCE [LARGE SCALE GENOMIC DNA]</scope>
    <source>
        <strain evidence="8 9">CT2</strain>
    </source>
</reference>
<feature type="chain" id="PRO_5024408687" description="pectinesterase" evidence="6">
    <location>
        <begin position="20"/>
        <end position="312"/>
    </location>
</feature>
<dbReference type="PANTHER" id="PTHR31321">
    <property type="entry name" value="ACYL-COA THIOESTER HYDROLASE YBHC-RELATED"/>
    <property type="match status" value="1"/>
</dbReference>
<dbReference type="InterPro" id="IPR011050">
    <property type="entry name" value="Pectin_lyase_fold/virulence"/>
</dbReference>
<dbReference type="InterPro" id="IPR012334">
    <property type="entry name" value="Pectin_lyas_fold"/>
</dbReference>
<evidence type="ECO:0000313" key="8">
    <source>
        <dbReference type="EMBL" id="KAB5589258.1"/>
    </source>
</evidence>
<evidence type="ECO:0000256" key="2">
    <source>
        <dbReference type="ARBA" id="ARBA00008891"/>
    </source>
</evidence>
<proteinExistence type="inferred from homology"/>
<dbReference type="PANTHER" id="PTHR31321:SF127">
    <property type="entry name" value="PECTINESTERASE"/>
    <property type="match status" value="1"/>
</dbReference>
<keyword evidence="6" id="KW-0732">Signal</keyword>
<protein>
    <recommendedName>
        <fullName evidence="3">pectinesterase</fullName>
        <ecNumber evidence="3">3.1.1.11</ecNumber>
    </recommendedName>
</protein>
<dbReference type="Pfam" id="PF01095">
    <property type="entry name" value="Pectinesterase"/>
    <property type="match status" value="1"/>
</dbReference>
<dbReference type="Gene3D" id="2.160.20.10">
    <property type="entry name" value="Single-stranded right-handed beta-helix, Pectin lyase-like"/>
    <property type="match status" value="1"/>
</dbReference>
<evidence type="ECO:0000256" key="3">
    <source>
        <dbReference type="ARBA" id="ARBA00013229"/>
    </source>
</evidence>
<dbReference type="UniPathway" id="UPA00545">
    <property type="reaction ID" value="UER00823"/>
</dbReference>
<dbReference type="AlphaFoldDB" id="A0A5N5QCT3"/>
<sequence>MWMFVPIALIIGLVSSTFAFSSPPPNSITVGNGGKYSTLREALKDKSSDVYFVFKGNYIGQTVITRPNIKIYGQSYHSLEYSSNTVNFTNTLPAKFGHDAESATIRVLAPGVSFYNLIIENKYGNAASHLPAVALSVEAGKFGCYACQIKGYQDTLLADRGPQYYGKCLIEGGVDFIFGQFASVFINKSTIKSIGHQSAIVASGRSSDDSNYYVINASSVEAIDETYLGRPWQDYARVIYQYCYLDAHIPPAGWKVWTKNDTNIEHVLFGEHDNHGPGAWRDGRVKFATKLSYGTSINTVLGSTDWVDSLFM</sequence>
<keyword evidence="4" id="KW-0378">Hydrolase</keyword>
<dbReference type="EC" id="3.1.1.11" evidence="3"/>
<comment type="pathway">
    <text evidence="1">Glycan metabolism; pectin degradation; 2-dehydro-3-deoxy-D-gluconate from pectin: step 1/5.</text>
</comment>
<keyword evidence="9" id="KW-1185">Reference proteome</keyword>
<dbReference type="InterPro" id="IPR000070">
    <property type="entry name" value="Pectinesterase_cat"/>
</dbReference>
<dbReference type="Proteomes" id="UP000383932">
    <property type="component" value="Unassembled WGS sequence"/>
</dbReference>
<dbReference type="GO" id="GO:0045490">
    <property type="term" value="P:pectin catabolic process"/>
    <property type="evidence" value="ECO:0007669"/>
    <property type="project" value="UniProtKB-UniPathway"/>
</dbReference>
<evidence type="ECO:0000259" key="7">
    <source>
        <dbReference type="Pfam" id="PF01095"/>
    </source>
</evidence>